<protein>
    <submittedName>
        <fullName evidence="1">Uncharacterized protein</fullName>
    </submittedName>
</protein>
<dbReference type="AlphaFoldDB" id="A0A2P2IW73"/>
<sequence length="59" mass="6394">MVAPGPKAITILGVSSFCKVVPVPTFKKGLMLKLPTSVKFMFLQTQKTMGITLSKNLLL</sequence>
<organism evidence="1">
    <name type="scientific">Rhizophora mucronata</name>
    <name type="common">Asiatic mangrove</name>
    <dbReference type="NCBI Taxonomy" id="61149"/>
    <lineage>
        <taxon>Eukaryota</taxon>
        <taxon>Viridiplantae</taxon>
        <taxon>Streptophyta</taxon>
        <taxon>Embryophyta</taxon>
        <taxon>Tracheophyta</taxon>
        <taxon>Spermatophyta</taxon>
        <taxon>Magnoliopsida</taxon>
        <taxon>eudicotyledons</taxon>
        <taxon>Gunneridae</taxon>
        <taxon>Pentapetalae</taxon>
        <taxon>rosids</taxon>
        <taxon>fabids</taxon>
        <taxon>Malpighiales</taxon>
        <taxon>Rhizophoraceae</taxon>
        <taxon>Rhizophora</taxon>
    </lineage>
</organism>
<dbReference type="EMBL" id="GGEC01004990">
    <property type="protein sequence ID" value="MBW85473.1"/>
    <property type="molecule type" value="Transcribed_RNA"/>
</dbReference>
<reference evidence="1" key="1">
    <citation type="submission" date="2018-02" db="EMBL/GenBank/DDBJ databases">
        <title>Rhizophora mucronata_Transcriptome.</title>
        <authorList>
            <person name="Meera S.P."/>
            <person name="Sreeshan A."/>
            <person name="Augustine A."/>
        </authorList>
    </citation>
    <scope>NUCLEOTIDE SEQUENCE</scope>
    <source>
        <tissue evidence="1">Leaf</tissue>
    </source>
</reference>
<proteinExistence type="predicted"/>
<accession>A0A2P2IW73</accession>
<evidence type="ECO:0000313" key="1">
    <source>
        <dbReference type="EMBL" id="MBW85473.1"/>
    </source>
</evidence>
<name>A0A2P2IW73_RHIMU</name>